<feature type="region of interest" description="Disordered" evidence="12">
    <location>
        <begin position="245"/>
        <end position="301"/>
    </location>
</feature>
<reference evidence="15 16" key="1">
    <citation type="journal article" date="2014" name="Genome Biol. Evol.">
        <title>The secreted proteins of Achlya hypogyna and Thraustotheca clavata identify the ancestral oomycete secretome and reveal gene acquisitions by horizontal gene transfer.</title>
        <authorList>
            <person name="Misner I."/>
            <person name="Blouin N."/>
            <person name="Leonard G."/>
            <person name="Richards T.A."/>
            <person name="Lane C.E."/>
        </authorList>
    </citation>
    <scope>NUCLEOTIDE SEQUENCE [LARGE SCALE GENOMIC DNA]</scope>
    <source>
        <strain evidence="15 16">ATCC 48635</strain>
    </source>
</reference>
<keyword evidence="5" id="KW-0156">Chromatin regulator</keyword>
<dbReference type="PROSITE" id="PS50014">
    <property type="entry name" value="BROMODOMAIN_2"/>
    <property type="match status" value="1"/>
</dbReference>
<dbReference type="Pfam" id="PF00439">
    <property type="entry name" value="Bromodomain"/>
    <property type="match status" value="1"/>
</dbReference>
<dbReference type="GO" id="GO:0045944">
    <property type="term" value="P:positive regulation of transcription by RNA polymerase II"/>
    <property type="evidence" value="ECO:0007669"/>
    <property type="project" value="TreeGrafter"/>
</dbReference>
<dbReference type="STRING" id="1202772.A0A1V9Z1P2"/>
<sequence>MARGSKPQHGARLTQPNVWNNAYITSTRRKCREMVKQRLIRVRRWPDRRRHQFPQYLEAPVKHAVQVDSKPSLTSRAPMSSKYRQKRRQMDRKTHPTSRLRPHRWSKGGKHISIHEQSTGAYEKESLPRHHYLQRYQQTPSASITHIVDLCLSFLGNSSRTSSRPAVTGSKLWKQFANADMAQKLHSQQLKVRWQALAAPLLPLPTTTIHDIWETYVPANMAECLFVDKMRRAFTPLTIRRKVRTRKPKYQIQGHHIKEYKPRKRARTDAGPAKPSRPPSTAAADSADLPPSMHDHASGMIPSLPDGWTRCELDEPLRPVRPFASMSRAQIELHVQTLKCDSRIRRFRRFLSILSRLMEHARNVKGIFNAPVDHVALNLPTYPTIVPEPMDLGTVKKALDAGEYATPGAFAAHVRLVFTNAMRFNGKDHWVHVNARFLLNLFEELWGIESIKEAGDRDKAAAHACRVCAGHTCAVCDEGCLELTLPHYQCFGNCGTVFRKGMSYFVSRDGTRMWCMKCRNRGMKEEKSKREEDGMDDPQYPRGTNGATRSLWPTAAEMAPWLSKKKCEVDVEPWVRCSECDRWMHQVCVLFNGVEDAYAAHHHFVCPLCLVAGKEPPLEPSLDCTSLPESEMSRYLQQCMRDAIPDVEARESLFIRASTFPQHKFFLPASVVDAFASNAEALRSACPDAAHEARELPARVSFTTKSIFLFQKQQGVDVCLFAMYVQEYSDDCELQENRRSAYLAYIDSVRYLQPAHIRTLVYHNVLLAYFDYSRHHGLDRIHIWSCPPQRSQSYVFWCHPHFQKTPGVEHLRSWYKRVLQTAKERHIISGWTTLFDRYLAPLQAKYSTKQLAAKADVVAATAGDKGAVVTRRVSTNSLLTDKDEYMWPAPLPYFEGDLVPSELDRVIRQQKAKKRKKIWSVDAPFEEDLPGLHRLKDTFAAFLSAMKVVKEDLLVVDLTPPTRPLVLAPVPPAPSFTMPPFIGSRFSFHQLSLRAAYQFDSLRRAKHSTMMLLHQMFNHGVPQANVFCAECALLITHAVFWRCRTCTTFALCDWCHRCHGNDHPHRLSRDDDPLADLLA</sequence>
<feature type="domain" description="CBP/p300-type HAT" evidence="14">
    <location>
        <begin position="621"/>
        <end position="1021"/>
    </location>
</feature>
<dbReference type="AlphaFoldDB" id="A0A1V9Z1P2"/>
<accession>A0A1V9Z1P2</accession>
<dbReference type="Pfam" id="PF08214">
    <property type="entry name" value="HAT_KAT11"/>
    <property type="match status" value="1"/>
</dbReference>
<gene>
    <name evidence="15" type="ORF">ACHHYP_04194</name>
</gene>
<dbReference type="EMBL" id="JNBR01000490">
    <property type="protein sequence ID" value="OQR91938.1"/>
    <property type="molecule type" value="Genomic_DNA"/>
</dbReference>
<dbReference type="EC" id="2.3.1.48" evidence="3"/>
<evidence type="ECO:0000256" key="8">
    <source>
        <dbReference type="ARBA" id="ARBA00023163"/>
    </source>
</evidence>
<evidence type="ECO:0000256" key="2">
    <source>
        <dbReference type="ARBA" id="ARBA00004123"/>
    </source>
</evidence>
<dbReference type="PRINTS" id="PR00503">
    <property type="entry name" value="BROMODOMAIN"/>
</dbReference>
<dbReference type="InterPro" id="IPR036427">
    <property type="entry name" value="Bromodomain-like_sf"/>
</dbReference>
<evidence type="ECO:0000256" key="6">
    <source>
        <dbReference type="ARBA" id="ARBA00023015"/>
    </source>
</evidence>
<evidence type="ECO:0000256" key="1">
    <source>
        <dbReference type="ARBA" id="ARBA00002581"/>
    </source>
</evidence>
<dbReference type="PANTHER" id="PTHR13808">
    <property type="entry name" value="CBP/P300-RELATED"/>
    <property type="match status" value="1"/>
</dbReference>
<feature type="domain" description="Bromo" evidence="13">
    <location>
        <begin position="360"/>
        <end position="432"/>
    </location>
</feature>
<dbReference type="Proteomes" id="UP000243579">
    <property type="component" value="Unassembled WGS sequence"/>
</dbReference>
<comment type="function">
    <text evidence="1">Acetyltransferase enzyme. Acetylates histones, giving a specific tag for transcriptional activation.</text>
</comment>
<dbReference type="SUPFAM" id="SSF47370">
    <property type="entry name" value="Bromodomain"/>
    <property type="match status" value="1"/>
</dbReference>
<evidence type="ECO:0000256" key="5">
    <source>
        <dbReference type="ARBA" id="ARBA00022853"/>
    </source>
</evidence>
<dbReference type="GO" id="GO:0005667">
    <property type="term" value="C:transcription regulator complex"/>
    <property type="evidence" value="ECO:0007669"/>
    <property type="project" value="TreeGrafter"/>
</dbReference>
<evidence type="ECO:0000259" key="13">
    <source>
        <dbReference type="PROSITE" id="PS50014"/>
    </source>
</evidence>
<dbReference type="InterPro" id="IPR011011">
    <property type="entry name" value="Znf_FYVE_PHD"/>
</dbReference>
<dbReference type="OrthoDB" id="899at2759"/>
<dbReference type="Gene3D" id="3.30.40.10">
    <property type="entry name" value="Zinc/RING finger domain, C3HC4 (zinc finger)"/>
    <property type="match status" value="1"/>
</dbReference>
<dbReference type="InterPro" id="IPR013178">
    <property type="entry name" value="Histone_AcTrfase_Rtt109/CBP"/>
</dbReference>
<proteinExistence type="predicted"/>
<feature type="region of interest" description="Disordered" evidence="12">
    <location>
        <begin position="68"/>
        <end position="114"/>
    </location>
</feature>
<keyword evidence="6" id="KW-0805">Transcription regulation</keyword>
<evidence type="ECO:0000256" key="4">
    <source>
        <dbReference type="ARBA" id="ARBA00022679"/>
    </source>
</evidence>
<evidence type="ECO:0000313" key="16">
    <source>
        <dbReference type="Proteomes" id="UP000243579"/>
    </source>
</evidence>
<evidence type="ECO:0000256" key="9">
    <source>
        <dbReference type="ARBA" id="ARBA00023242"/>
    </source>
</evidence>
<dbReference type="GO" id="GO:0004402">
    <property type="term" value="F:histone acetyltransferase activity"/>
    <property type="evidence" value="ECO:0007669"/>
    <property type="project" value="InterPro"/>
</dbReference>
<dbReference type="GO" id="GO:0000123">
    <property type="term" value="C:histone acetyltransferase complex"/>
    <property type="evidence" value="ECO:0007669"/>
    <property type="project" value="TreeGrafter"/>
</dbReference>
<feature type="compositionally biased region" description="Basic residues" evidence="12">
    <location>
        <begin position="83"/>
        <end position="112"/>
    </location>
</feature>
<dbReference type="SUPFAM" id="SSF57850">
    <property type="entry name" value="RING/U-box"/>
    <property type="match status" value="1"/>
</dbReference>
<organism evidence="15 16">
    <name type="scientific">Achlya hypogyna</name>
    <name type="common">Oomycete</name>
    <name type="synonym">Protoachlya hypogyna</name>
    <dbReference type="NCBI Taxonomy" id="1202772"/>
    <lineage>
        <taxon>Eukaryota</taxon>
        <taxon>Sar</taxon>
        <taxon>Stramenopiles</taxon>
        <taxon>Oomycota</taxon>
        <taxon>Saprolegniomycetes</taxon>
        <taxon>Saprolegniales</taxon>
        <taxon>Achlyaceae</taxon>
        <taxon>Achlya</taxon>
    </lineage>
</organism>
<protein>
    <recommendedName>
        <fullName evidence="3">histone acetyltransferase</fullName>
        <ecNumber evidence="3">2.3.1.48</ecNumber>
    </recommendedName>
</protein>
<evidence type="ECO:0000256" key="11">
    <source>
        <dbReference type="PROSITE-ProRule" id="PRU00035"/>
    </source>
</evidence>
<dbReference type="SMART" id="SM00297">
    <property type="entry name" value="BROMO"/>
    <property type="match status" value="1"/>
</dbReference>
<evidence type="ECO:0000256" key="12">
    <source>
        <dbReference type="SAM" id="MobiDB-lite"/>
    </source>
</evidence>
<feature type="compositionally biased region" description="Polar residues" evidence="12">
    <location>
        <begin position="69"/>
        <end position="78"/>
    </location>
</feature>
<evidence type="ECO:0000256" key="10">
    <source>
        <dbReference type="ARBA" id="ARBA00048017"/>
    </source>
</evidence>
<dbReference type="InterPro" id="IPR001487">
    <property type="entry name" value="Bromodomain"/>
</dbReference>
<dbReference type="PROSITE" id="PS51727">
    <property type="entry name" value="CBP_P300_HAT"/>
    <property type="match status" value="1"/>
</dbReference>
<evidence type="ECO:0000313" key="15">
    <source>
        <dbReference type="EMBL" id="OQR91938.1"/>
    </source>
</evidence>
<dbReference type="GO" id="GO:0031490">
    <property type="term" value="F:chromatin DNA binding"/>
    <property type="evidence" value="ECO:0007669"/>
    <property type="project" value="TreeGrafter"/>
</dbReference>
<comment type="catalytic activity">
    <reaction evidence="10">
        <text>L-lysyl-[protein] + acetyl-CoA = N(6)-acetyl-L-lysyl-[protein] + CoA + H(+)</text>
        <dbReference type="Rhea" id="RHEA:45948"/>
        <dbReference type="Rhea" id="RHEA-COMP:9752"/>
        <dbReference type="Rhea" id="RHEA-COMP:10731"/>
        <dbReference type="ChEBI" id="CHEBI:15378"/>
        <dbReference type="ChEBI" id="CHEBI:29969"/>
        <dbReference type="ChEBI" id="CHEBI:57287"/>
        <dbReference type="ChEBI" id="CHEBI:57288"/>
        <dbReference type="ChEBI" id="CHEBI:61930"/>
        <dbReference type="EC" id="2.3.1.48"/>
    </reaction>
</comment>
<keyword evidence="4 15" id="KW-0808">Transferase</keyword>
<comment type="subcellular location">
    <subcellularLocation>
        <location evidence="2">Nucleus</location>
    </subcellularLocation>
</comment>
<dbReference type="Gene3D" id="1.20.920.10">
    <property type="entry name" value="Bromodomain-like"/>
    <property type="match status" value="1"/>
</dbReference>
<dbReference type="InterPro" id="IPR013083">
    <property type="entry name" value="Znf_RING/FYVE/PHD"/>
</dbReference>
<dbReference type="InterPro" id="IPR031162">
    <property type="entry name" value="CBP_P300_HAT"/>
</dbReference>
<dbReference type="PANTHER" id="PTHR13808:SF1">
    <property type="entry name" value="HISTONE ACETYLTRANSFERASE"/>
    <property type="match status" value="1"/>
</dbReference>
<dbReference type="SUPFAM" id="SSF57903">
    <property type="entry name" value="FYVE/PHD zinc finger"/>
    <property type="match status" value="1"/>
</dbReference>
<evidence type="ECO:0000259" key="14">
    <source>
        <dbReference type="PROSITE" id="PS51727"/>
    </source>
</evidence>
<evidence type="ECO:0000256" key="7">
    <source>
        <dbReference type="ARBA" id="ARBA00023117"/>
    </source>
</evidence>
<dbReference type="SMART" id="SM01250">
    <property type="entry name" value="KAT11"/>
    <property type="match status" value="1"/>
</dbReference>
<dbReference type="GO" id="GO:0003713">
    <property type="term" value="F:transcription coactivator activity"/>
    <property type="evidence" value="ECO:0007669"/>
    <property type="project" value="TreeGrafter"/>
</dbReference>
<keyword evidence="8" id="KW-0804">Transcription</keyword>
<comment type="caution">
    <text evidence="15">The sequence shown here is derived from an EMBL/GenBank/DDBJ whole genome shotgun (WGS) entry which is preliminary data.</text>
</comment>
<name>A0A1V9Z1P2_ACHHY</name>
<keyword evidence="16" id="KW-1185">Reference proteome</keyword>
<evidence type="ECO:0000256" key="3">
    <source>
        <dbReference type="ARBA" id="ARBA00013184"/>
    </source>
</evidence>
<feature type="region of interest" description="Disordered" evidence="12">
    <location>
        <begin position="526"/>
        <end position="547"/>
    </location>
</feature>
<dbReference type="GO" id="GO:0005634">
    <property type="term" value="C:nucleus"/>
    <property type="evidence" value="ECO:0007669"/>
    <property type="project" value="UniProtKB-SubCell"/>
</dbReference>
<keyword evidence="7 11" id="KW-0103">Bromodomain</keyword>
<keyword evidence="9" id="KW-0539">Nucleus</keyword>